<comment type="caution">
    <text evidence="1">The sequence shown here is derived from an EMBL/GenBank/DDBJ whole genome shotgun (WGS) entry which is preliminary data.</text>
</comment>
<keyword evidence="2" id="KW-1185">Reference proteome</keyword>
<evidence type="ECO:0000313" key="1">
    <source>
        <dbReference type="EMBL" id="GAL18861.1"/>
    </source>
</evidence>
<dbReference type="EMBL" id="BBMR01000003">
    <property type="protein sequence ID" value="GAL18861.1"/>
    <property type="molecule type" value="Genomic_DNA"/>
</dbReference>
<sequence>MTILRFLSLILAVWLKARETVDWETPSIFATSIEVTFRFNGVTPF</sequence>
<organism evidence="1 2">
    <name type="scientific">Vibrio maritimus</name>
    <dbReference type="NCBI Taxonomy" id="990268"/>
    <lineage>
        <taxon>Bacteria</taxon>
        <taxon>Pseudomonadati</taxon>
        <taxon>Pseudomonadota</taxon>
        <taxon>Gammaproteobacteria</taxon>
        <taxon>Vibrionales</taxon>
        <taxon>Vibrionaceae</taxon>
        <taxon>Vibrio</taxon>
    </lineage>
</organism>
<protein>
    <submittedName>
        <fullName evidence="1">Uncharacterized protein</fullName>
    </submittedName>
</protein>
<accession>A0A090RU92</accession>
<gene>
    <name evidence="1" type="ORF">JCM19235_2284</name>
</gene>
<proteinExistence type="predicted"/>
<dbReference type="STRING" id="990268.JCM19235_2284"/>
<evidence type="ECO:0000313" key="2">
    <source>
        <dbReference type="Proteomes" id="UP000029228"/>
    </source>
</evidence>
<dbReference type="Proteomes" id="UP000029228">
    <property type="component" value="Unassembled WGS sequence"/>
</dbReference>
<dbReference type="AlphaFoldDB" id="A0A090RU92"/>
<reference evidence="1 2" key="1">
    <citation type="submission" date="2014-09" db="EMBL/GenBank/DDBJ databases">
        <title>Vibrio maritimus JCM 19235. (C45) whole genome shotgun sequence.</title>
        <authorList>
            <person name="Sawabe T."/>
            <person name="Meirelles P."/>
            <person name="Nakanishi M."/>
            <person name="Sayaka M."/>
            <person name="Hattori M."/>
            <person name="Ohkuma M."/>
        </authorList>
    </citation>
    <scope>NUCLEOTIDE SEQUENCE [LARGE SCALE GENOMIC DNA]</scope>
    <source>
        <strain evidence="2">JCM19235</strain>
    </source>
</reference>
<name>A0A090RU92_9VIBR</name>